<protein>
    <recommendedName>
        <fullName evidence="2">HMA domain-containing protein</fullName>
    </recommendedName>
</protein>
<dbReference type="CDD" id="cd00371">
    <property type="entry name" value="HMA"/>
    <property type="match status" value="1"/>
</dbReference>
<dbReference type="EMBL" id="LR877149">
    <property type="protein sequence ID" value="CAD2215628.1"/>
    <property type="molecule type" value="Genomic_DNA"/>
</dbReference>
<feature type="region of interest" description="Disordered" evidence="1">
    <location>
        <begin position="77"/>
        <end position="129"/>
    </location>
</feature>
<evidence type="ECO:0000259" key="2">
    <source>
        <dbReference type="PROSITE" id="PS50846"/>
    </source>
</evidence>
<dbReference type="SUPFAM" id="SSF55008">
    <property type="entry name" value="HMA, heavy metal-associated domain"/>
    <property type="match status" value="2"/>
</dbReference>
<evidence type="ECO:0000256" key="1">
    <source>
        <dbReference type="SAM" id="MobiDB-lite"/>
    </source>
</evidence>
<evidence type="ECO:0000313" key="4">
    <source>
        <dbReference type="Proteomes" id="UP000515908"/>
    </source>
</evidence>
<dbReference type="InterPro" id="IPR036163">
    <property type="entry name" value="HMA_dom_sf"/>
</dbReference>
<dbReference type="AlphaFoldDB" id="A0A7G2C735"/>
<dbReference type="Proteomes" id="UP000515908">
    <property type="component" value="Chromosome 05"/>
</dbReference>
<feature type="domain" description="HMA" evidence="2">
    <location>
        <begin position="132"/>
        <end position="162"/>
    </location>
</feature>
<accession>A0A7G2C735</accession>
<feature type="compositionally biased region" description="Acidic residues" evidence="1">
    <location>
        <begin position="90"/>
        <end position="99"/>
    </location>
</feature>
<dbReference type="VEuPathDB" id="TriTrypDB:ADEAN_000308300"/>
<dbReference type="GO" id="GO:0046872">
    <property type="term" value="F:metal ion binding"/>
    <property type="evidence" value="ECO:0007669"/>
    <property type="project" value="InterPro"/>
</dbReference>
<reference evidence="3 4" key="1">
    <citation type="submission" date="2020-08" db="EMBL/GenBank/DDBJ databases">
        <authorList>
            <person name="Newling K."/>
            <person name="Davey J."/>
            <person name="Forrester S."/>
        </authorList>
    </citation>
    <scope>NUCLEOTIDE SEQUENCE [LARGE SCALE GENOMIC DNA]</scope>
    <source>
        <strain evidence="4">Crithidia deanei Carvalho (ATCC PRA-265)</strain>
    </source>
</reference>
<evidence type="ECO:0000313" key="3">
    <source>
        <dbReference type="EMBL" id="CAD2215628.1"/>
    </source>
</evidence>
<name>A0A7G2C735_9TRYP</name>
<sequence>MTCGSCAARIERTIFSLNQENAISILTVNVNHVTMMGVVRHIPGSDKTIVRRLIGLVRQLGYRCSLVRTSFPLTDSERVSLQSSCPNATGEEEEEELEDTEKREAVFEASAHDSVEPTAAEVNPNPDQKRENTYALLIEGMSCASCAARIERTIEKEKTKRK</sequence>
<keyword evidence="4" id="KW-1185">Reference proteome</keyword>
<organism evidence="3 4">
    <name type="scientific">Angomonas deanei</name>
    <dbReference type="NCBI Taxonomy" id="59799"/>
    <lineage>
        <taxon>Eukaryota</taxon>
        <taxon>Discoba</taxon>
        <taxon>Euglenozoa</taxon>
        <taxon>Kinetoplastea</taxon>
        <taxon>Metakinetoplastina</taxon>
        <taxon>Trypanosomatida</taxon>
        <taxon>Trypanosomatidae</taxon>
        <taxon>Strigomonadinae</taxon>
        <taxon>Angomonas</taxon>
    </lineage>
</organism>
<dbReference type="InterPro" id="IPR006121">
    <property type="entry name" value="HMA_dom"/>
</dbReference>
<gene>
    <name evidence="3" type="ORF">ADEAN_000308300</name>
</gene>
<dbReference type="PROSITE" id="PS50846">
    <property type="entry name" value="HMA_2"/>
    <property type="match status" value="1"/>
</dbReference>
<feature type="compositionally biased region" description="Polar residues" evidence="1">
    <location>
        <begin position="77"/>
        <end position="87"/>
    </location>
</feature>
<proteinExistence type="predicted"/>
<dbReference type="Gene3D" id="3.30.70.100">
    <property type="match status" value="2"/>
</dbReference>
<feature type="compositionally biased region" description="Basic and acidic residues" evidence="1">
    <location>
        <begin position="100"/>
        <end position="115"/>
    </location>
</feature>